<evidence type="ECO:0000256" key="1">
    <source>
        <dbReference type="ARBA" id="ARBA00010669"/>
    </source>
</evidence>
<dbReference type="EMBL" id="LNYK01000014">
    <property type="protein sequence ID" value="KTD21625.1"/>
    <property type="molecule type" value="Genomic_DNA"/>
</dbReference>
<feature type="domain" description="CMP/dCMP-type deaminase" evidence="9">
    <location>
        <begin position="22"/>
        <end position="135"/>
    </location>
</feature>
<keyword evidence="5 8" id="KW-0378">Hydrolase</keyword>
<evidence type="ECO:0000256" key="2">
    <source>
        <dbReference type="ARBA" id="ARBA00011738"/>
    </source>
</evidence>
<comment type="subunit">
    <text evidence="2 8">Homodimer.</text>
</comment>
<evidence type="ECO:0000256" key="7">
    <source>
        <dbReference type="ARBA" id="ARBA00048045"/>
    </source>
</evidence>
<dbReference type="STRING" id="45068.Llon_0790"/>
<accession>A0A0W0VPE6</accession>
<keyword evidence="4 8" id="KW-0479">Metal-binding</keyword>
<dbReference type="GO" id="GO:0052717">
    <property type="term" value="F:tRNA-specific adenosine-34 deaminase activity"/>
    <property type="evidence" value="ECO:0007669"/>
    <property type="project" value="UniProtKB-UniRule"/>
</dbReference>
<comment type="catalytic activity">
    <reaction evidence="7 8">
        <text>adenosine(34) in tRNA + H2O + H(+) = inosine(34) in tRNA + NH4(+)</text>
        <dbReference type="Rhea" id="RHEA:43168"/>
        <dbReference type="Rhea" id="RHEA-COMP:10373"/>
        <dbReference type="Rhea" id="RHEA-COMP:10374"/>
        <dbReference type="ChEBI" id="CHEBI:15377"/>
        <dbReference type="ChEBI" id="CHEBI:15378"/>
        <dbReference type="ChEBI" id="CHEBI:28938"/>
        <dbReference type="ChEBI" id="CHEBI:74411"/>
        <dbReference type="ChEBI" id="CHEBI:82852"/>
        <dbReference type="EC" id="3.5.4.33"/>
    </reaction>
</comment>
<comment type="caution">
    <text evidence="10">The sequence shown here is derived from an EMBL/GenBank/DDBJ whole genome shotgun (WGS) entry which is preliminary data.</text>
</comment>
<dbReference type="NCBIfam" id="NF008113">
    <property type="entry name" value="PRK10860.1"/>
    <property type="match status" value="1"/>
</dbReference>
<dbReference type="Gene3D" id="3.40.140.10">
    <property type="entry name" value="Cytidine Deaminase, domain 2"/>
    <property type="match status" value="1"/>
</dbReference>
<feature type="binding site" evidence="8">
    <location>
        <position position="107"/>
    </location>
    <ligand>
        <name>Zn(2+)</name>
        <dbReference type="ChEBI" id="CHEBI:29105"/>
        <note>catalytic</note>
    </ligand>
</feature>
<dbReference type="GO" id="GO:0008270">
    <property type="term" value="F:zinc ion binding"/>
    <property type="evidence" value="ECO:0007669"/>
    <property type="project" value="UniProtKB-UniRule"/>
</dbReference>
<dbReference type="GO" id="GO:0002100">
    <property type="term" value="P:tRNA wobble adenosine to inosine editing"/>
    <property type="evidence" value="ECO:0007669"/>
    <property type="project" value="UniProtKB-UniRule"/>
</dbReference>
<dbReference type="PANTHER" id="PTHR11079:SF202">
    <property type="entry name" value="TRNA-SPECIFIC ADENOSINE DEAMINASE"/>
    <property type="match status" value="1"/>
</dbReference>
<evidence type="ECO:0000313" key="11">
    <source>
        <dbReference type="Proteomes" id="UP000054997"/>
    </source>
</evidence>
<feature type="binding site" evidence="8">
    <location>
        <position position="104"/>
    </location>
    <ligand>
        <name>Zn(2+)</name>
        <dbReference type="ChEBI" id="CHEBI:29105"/>
        <note>catalytic</note>
    </ligand>
</feature>
<dbReference type="EC" id="3.5.4.33" evidence="8"/>
<dbReference type="Pfam" id="PF00383">
    <property type="entry name" value="dCMP_cyt_deam_1"/>
    <property type="match status" value="1"/>
</dbReference>
<evidence type="ECO:0000256" key="3">
    <source>
        <dbReference type="ARBA" id="ARBA00022694"/>
    </source>
</evidence>
<comment type="cofactor">
    <cofactor evidence="8">
        <name>Zn(2+)</name>
        <dbReference type="ChEBI" id="CHEBI:29105"/>
    </cofactor>
    <text evidence="8">Binds 1 zinc ion per subunit.</text>
</comment>
<evidence type="ECO:0000256" key="4">
    <source>
        <dbReference type="ARBA" id="ARBA00022723"/>
    </source>
</evidence>
<dbReference type="FunFam" id="3.40.140.10:FF:000005">
    <property type="entry name" value="tRNA-specific adenosine deaminase"/>
    <property type="match status" value="1"/>
</dbReference>
<dbReference type="InterPro" id="IPR016192">
    <property type="entry name" value="APOBEC/CMP_deaminase_Zn-bd"/>
</dbReference>
<evidence type="ECO:0000259" key="9">
    <source>
        <dbReference type="PROSITE" id="PS51747"/>
    </source>
</evidence>
<reference evidence="10 11" key="1">
    <citation type="submission" date="2015-11" db="EMBL/GenBank/DDBJ databases">
        <title>Genomic analysis of 38 Legionella species identifies large and diverse effector repertoires.</title>
        <authorList>
            <person name="Burstein D."/>
            <person name="Amaro F."/>
            <person name="Zusman T."/>
            <person name="Lifshitz Z."/>
            <person name="Cohen O."/>
            <person name="Gilbert J.A."/>
            <person name="Pupko T."/>
            <person name="Shuman H.A."/>
            <person name="Segal G."/>
        </authorList>
    </citation>
    <scope>NUCLEOTIDE SEQUENCE [LARGE SCALE GENOMIC DNA]</scope>
    <source>
        <strain evidence="10 11">ATCC 49505</strain>
    </source>
</reference>
<dbReference type="PROSITE" id="PS51747">
    <property type="entry name" value="CYT_DCMP_DEAMINASES_2"/>
    <property type="match status" value="1"/>
</dbReference>
<dbReference type="InterPro" id="IPR016193">
    <property type="entry name" value="Cytidine_deaminase-like"/>
</dbReference>
<dbReference type="Proteomes" id="UP000054997">
    <property type="component" value="Unassembled WGS sequence"/>
</dbReference>
<dbReference type="PATRIC" id="fig|45068.5.peg.841"/>
<dbReference type="InterPro" id="IPR002125">
    <property type="entry name" value="CMP_dCMP_dom"/>
</dbReference>
<feature type="binding site" evidence="8">
    <location>
        <position position="74"/>
    </location>
    <ligand>
        <name>Zn(2+)</name>
        <dbReference type="ChEBI" id="CHEBI:29105"/>
        <note>catalytic</note>
    </ligand>
</feature>
<comment type="function">
    <text evidence="8">Catalyzes the deamination of adenosine to inosine at the wobble position 34 of tRNA(Arg2).</text>
</comment>
<dbReference type="CDD" id="cd01285">
    <property type="entry name" value="nucleoside_deaminase"/>
    <property type="match status" value="1"/>
</dbReference>
<dbReference type="HAMAP" id="MF_00972">
    <property type="entry name" value="tRNA_aden_deaminase"/>
    <property type="match status" value="1"/>
</dbReference>
<dbReference type="PANTHER" id="PTHR11079">
    <property type="entry name" value="CYTOSINE DEAMINASE FAMILY MEMBER"/>
    <property type="match status" value="1"/>
</dbReference>
<evidence type="ECO:0000256" key="5">
    <source>
        <dbReference type="ARBA" id="ARBA00022801"/>
    </source>
</evidence>
<evidence type="ECO:0000256" key="6">
    <source>
        <dbReference type="ARBA" id="ARBA00022833"/>
    </source>
</evidence>
<protein>
    <recommendedName>
        <fullName evidence="8">tRNA-specific adenosine deaminase</fullName>
        <ecNumber evidence="8">3.5.4.33</ecNumber>
    </recommendedName>
</protein>
<dbReference type="PROSITE" id="PS00903">
    <property type="entry name" value="CYT_DCMP_DEAMINASES_1"/>
    <property type="match status" value="1"/>
</dbReference>
<sequence length="170" mass="18490">MLLTIFQANRLQPLNGNSSLNSVDAYWMAHALNLALKAKEQGEIPVGAVLIGADNALLGEGWNQVLQAHDPSAHAEIVALRSAANHVQNHRLLNATLYVTLEPCCMCAGALVHARIKRLVFATRDIKAGAAGSIYNLLQGHPLNHSVQIDEGHLQQECAALLSDFFREKR</sequence>
<organism evidence="10 11">
    <name type="scientific">Legionella londiniensis</name>
    <dbReference type="NCBI Taxonomy" id="45068"/>
    <lineage>
        <taxon>Bacteria</taxon>
        <taxon>Pseudomonadati</taxon>
        <taxon>Pseudomonadota</taxon>
        <taxon>Gammaproteobacteria</taxon>
        <taxon>Legionellales</taxon>
        <taxon>Legionellaceae</taxon>
        <taxon>Legionella</taxon>
    </lineage>
</organism>
<dbReference type="InterPro" id="IPR028883">
    <property type="entry name" value="tRNA_aden_deaminase"/>
</dbReference>
<gene>
    <name evidence="8 10" type="primary">tadA</name>
    <name evidence="10" type="ORF">Llon_0790</name>
</gene>
<name>A0A0W0VPE6_9GAMM</name>
<keyword evidence="3 8" id="KW-0819">tRNA processing</keyword>
<keyword evidence="11" id="KW-1185">Reference proteome</keyword>
<dbReference type="AlphaFoldDB" id="A0A0W0VPE6"/>
<evidence type="ECO:0000313" key="10">
    <source>
        <dbReference type="EMBL" id="KTD21625.1"/>
    </source>
</evidence>
<comment type="similarity">
    <text evidence="1">Belongs to the cytidine and deoxycytidylate deaminase family. ADAT2 subfamily.</text>
</comment>
<evidence type="ECO:0000256" key="8">
    <source>
        <dbReference type="HAMAP-Rule" id="MF_00972"/>
    </source>
</evidence>
<feature type="active site" description="Proton donor" evidence="8">
    <location>
        <position position="76"/>
    </location>
</feature>
<proteinExistence type="inferred from homology"/>
<keyword evidence="6 8" id="KW-0862">Zinc</keyword>
<dbReference type="SUPFAM" id="SSF53927">
    <property type="entry name" value="Cytidine deaminase-like"/>
    <property type="match status" value="1"/>
</dbReference>